<name>A0A087M4N5_9HYPH</name>
<accession>A0A087M4N5</accession>
<evidence type="ECO:0000313" key="3">
    <source>
        <dbReference type="EMBL" id="KFL31838.1"/>
    </source>
</evidence>
<keyword evidence="2" id="KW-0560">Oxidoreductase</keyword>
<dbReference type="STRING" id="46914.JP75_07240"/>
<dbReference type="AlphaFoldDB" id="A0A087M4N5"/>
<dbReference type="PANTHER" id="PTHR43477:SF1">
    <property type="entry name" value="DIHYDROANTICAPSIN 7-DEHYDROGENASE"/>
    <property type="match status" value="1"/>
</dbReference>
<evidence type="ECO:0000313" key="4">
    <source>
        <dbReference type="Proteomes" id="UP000028981"/>
    </source>
</evidence>
<reference evidence="3 4" key="1">
    <citation type="submission" date="2014-08" db="EMBL/GenBank/DDBJ databases">
        <authorList>
            <person name="Hassan Y.I."/>
            <person name="Lepp D."/>
            <person name="Zhou T."/>
        </authorList>
    </citation>
    <scope>NUCLEOTIDE SEQUENCE [LARGE SCALE GENOMIC DNA]</scope>
    <source>
        <strain evidence="3 4">IFO13584</strain>
    </source>
</reference>
<evidence type="ECO:0000256" key="2">
    <source>
        <dbReference type="ARBA" id="ARBA00023002"/>
    </source>
</evidence>
<evidence type="ECO:0000256" key="1">
    <source>
        <dbReference type="ARBA" id="ARBA00006484"/>
    </source>
</evidence>
<dbReference type="InterPro" id="IPR051122">
    <property type="entry name" value="SDR_DHRS6-like"/>
</dbReference>
<gene>
    <name evidence="3" type="ORF">JP75_07240</name>
</gene>
<dbReference type="PANTHER" id="PTHR43477">
    <property type="entry name" value="DIHYDROANTICAPSIN 7-DEHYDROGENASE"/>
    <property type="match status" value="1"/>
</dbReference>
<keyword evidence="4" id="KW-1185">Reference proteome</keyword>
<dbReference type="Pfam" id="PF13561">
    <property type="entry name" value="adh_short_C2"/>
    <property type="match status" value="1"/>
</dbReference>
<proteinExistence type="inferred from homology"/>
<dbReference type="InterPro" id="IPR036291">
    <property type="entry name" value="NAD(P)-bd_dom_sf"/>
</dbReference>
<comment type="similarity">
    <text evidence="1">Belongs to the short-chain dehydrogenases/reductases (SDR) family.</text>
</comment>
<dbReference type="OrthoDB" id="7301144at2"/>
<dbReference type="SUPFAM" id="SSF51735">
    <property type="entry name" value="NAD(P)-binding Rossmann-fold domains"/>
    <property type="match status" value="1"/>
</dbReference>
<sequence length="261" mass="27417">MLLKGKVAVVYGGSGAVGGAVARAFAREGAIVHLVARGRERLEQAAEELRRTGAEVHVGTADALDRASVEDHLQDLVAISGPVKIVFSAIDWGDAQGTPIIDLNYDRFIMPVERGLKSWFNVGGVMARHMGENGGGAILGITANAAREAYTEMGGFGIACAAVEHFLRHLAAENGPKGVRCCWVRSPGSPDAPGVREAWLIHAREKGITFEEMHAEVAKDTPLRRIASLGQVADAVVLLASDLASSMTATLANTTGGAQVD</sequence>
<dbReference type="RefSeq" id="WP_035080951.1">
    <property type="nucleotide sequence ID" value="NZ_JQGC01000005.1"/>
</dbReference>
<dbReference type="GO" id="GO:0016491">
    <property type="term" value="F:oxidoreductase activity"/>
    <property type="evidence" value="ECO:0007669"/>
    <property type="project" value="UniProtKB-KW"/>
</dbReference>
<organism evidence="3 4">
    <name type="scientific">Devosia riboflavina</name>
    <dbReference type="NCBI Taxonomy" id="46914"/>
    <lineage>
        <taxon>Bacteria</taxon>
        <taxon>Pseudomonadati</taxon>
        <taxon>Pseudomonadota</taxon>
        <taxon>Alphaproteobacteria</taxon>
        <taxon>Hyphomicrobiales</taxon>
        <taxon>Devosiaceae</taxon>
        <taxon>Devosia</taxon>
    </lineage>
</organism>
<dbReference type="Gene3D" id="3.40.50.720">
    <property type="entry name" value="NAD(P)-binding Rossmann-like Domain"/>
    <property type="match status" value="1"/>
</dbReference>
<dbReference type="EMBL" id="JQGC01000005">
    <property type="protein sequence ID" value="KFL31838.1"/>
    <property type="molecule type" value="Genomic_DNA"/>
</dbReference>
<dbReference type="InterPro" id="IPR002347">
    <property type="entry name" value="SDR_fam"/>
</dbReference>
<protein>
    <submittedName>
        <fullName evidence="3">Short-chain dehydrogenase</fullName>
    </submittedName>
</protein>
<dbReference type="PRINTS" id="PR00081">
    <property type="entry name" value="GDHRDH"/>
</dbReference>
<comment type="caution">
    <text evidence="3">The sequence shown here is derived from an EMBL/GenBank/DDBJ whole genome shotgun (WGS) entry which is preliminary data.</text>
</comment>
<dbReference type="Proteomes" id="UP000028981">
    <property type="component" value="Unassembled WGS sequence"/>
</dbReference>